<name>A0A8X6ISP9_TRICU</name>
<dbReference type="Proteomes" id="UP000887116">
    <property type="component" value="Unassembled WGS sequence"/>
</dbReference>
<keyword evidence="2" id="KW-1185">Reference proteome</keyword>
<comment type="caution">
    <text evidence="1">The sequence shown here is derived from an EMBL/GenBank/DDBJ whole genome shotgun (WGS) entry which is preliminary data.</text>
</comment>
<evidence type="ECO:0000313" key="1">
    <source>
        <dbReference type="EMBL" id="GFR10380.1"/>
    </source>
</evidence>
<accession>A0A8X6ISP9</accession>
<sequence>MQEWLSDFALLFRFTCLQRHRLCSFVRASGTHILKFSTSPIAGKCQEIACDDAESSAPSCRMIDVHGTLIVYHKWFTSHHTGLLAPVLWSISILSLRNLANNLRTVHALVVSTPHVLLTLAVVAASECQKRNSC</sequence>
<protein>
    <submittedName>
        <fullName evidence="1">Uncharacterized protein</fullName>
    </submittedName>
</protein>
<dbReference type="AlphaFoldDB" id="A0A8X6ISP9"/>
<evidence type="ECO:0000313" key="2">
    <source>
        <dbReference type="Proteomes" id="UP000887116"/>
    </source>
</evidence>
<proteinExistence type="predicted"/>
<reference evidence="1" key="1">
    <citation type="submission" date="2020-07" db="EMBL/GenBank/DDBJ databases">
        <title>Multicomponent nature underlies the extraordinary mechanical properties of spider dragline silk.</title>
        <authorList>
            <person name="Kono N."/>
            <person name="Nakamura H."/>
            <person name="Mori M."/>
            <person name="Yoshida Y."/>
            <person name="Ohtoshi R."/>
            <person name="Malay A.D."/>
            <person name="Moran D.A.P."/>
            <person name="Tomita M."/>
            <person name="Numata K."/>
            <person name="Arakawa K."/>
        </authorList>
    </citation>
    <scope>NUCLEOTIDE SEQUENCE</scope>
</reference>
<organism evidence="1 2">
    <name type="scientific">Trichonephila clavata</name>
    <name type="common">Joro spider</name>
    <name type="synonym">Nephila clavata</name>
    <dbReference type="NCBI Taxonomy" id="2740835"/>
    <lineage>
        <taxon>Eukaryota</taxon>
        <taxon>Metazoa</taxon>
        <taxon>Ecdysozoa</taxon>
        <taxon>Arthropoda</taxon>
        <taxon>Chelicerata</taxon>
        <taxon>Arachnida</taxon>
        <taxon>Araneae</taxon>
        <taxon>Araneomorphae</taxon>
        <taxon>Entelegynae</taxon>
        <taxon>Araneoidea</taxon>
        <taxon>Nephilidae</taxon>
        <taxon>Trichonephila</taxon>
    </lineage>
</organism>
<gene>
    <name evidence="1" type="ORF">TNCT_94711</name>
</gene>
<dbReference type="EMBL" id="BMAO01006672">
    <property type="protein sequence ID" value="GFR10380.1"/>
    <property type="molecule type" value="Genomic_DNA"/>
</dbReference>